<feature type="region of interest" description="Disordered" evidence="4">
    <location>
        <begin position="194"/>
        <end position="224"/>
    </location>
</feature>
<reference evidence="5" key="5">
    <citation type="journal article" date="2021" name="G3 (Bethesda)">
        <title>Aegilops tauschii genome assembly Aet v5.0 features greater sequence contiguity and improved annotation.</title>
        <authorList>
            <person name="Wang L."/>
            <person name="Zhu T."/>
            <person name="Rodriguez J.C."/>
            <person name="Deal K.R."/>
            <person name="Dubcovsky J."/>
            <person name="McGuire P.E."/>
            <person name="Lux T."/>
            <person name="Spannagl M."/>
            <person name="Mayer K.F.X."/>
            <person name="Baldrich P."/>
            <person name="Meyers B.C."/>
            <person name="Huo N."/>
            <person name="Gu Y.Q."/>
            <person name="Zhou H."/>
            <person name="Devos K.M."/>
            <person name="Bennetzen J.L."/>
            <person name="Unver T."/>
            <person name="Budak H."/>
            <person name="Gulick P.J."/>
            <person name="Galiba G."/>
            <person name="Kalapos B."/>
            <person name="Nelson D.R."/>
            <person name="Li P."/>
            <person name="You F.M."/>
            <person name="Luo M.C."/>
            <person name="Dvorak J."/>
        </authorList>
    </citation>
    <scope>NUCLEOTIDE SEQUENCE [LARGE SCALE GENOMIC DNA]</scope>
    <source>
        <strain evidence="5">cv. AL8/78</strain>
    </source>
</reference>
<feature type="region of interest" description="Disordered" evidence="4">
    <location>
        <begin position="232"/>
        <end position="251"/>
    </location>
</feature>
<dbReference type="SUPFAM" id="SSF50129">
    <property type="entry name" value="GroES-like"/>
    <property type="match status" value="1"/>
</dbReference>
<dbReference type="Proteomes" id="UP000015105">
    <property type="component" value="Chromosome 1D"/>
</dbReference>
<accession>A0A452ZRL3</accession>
<dbReference type="Gene3D" id="3.90.180.10">
    <property type="entry name" value="Medium-chain alcohol dehydrogenases, catalytic domain"/>
    <property type="match status" value="1"/>
</dbReference>
<evidence type="ECO:0000313" key="6">
    <source>
        <dbReference type="Proteomes" id="UP000015105"/>
    </source>
</evidence>
<dbReference type="GO" id="GO:0046294">
    <property type="term" value="P:formaldehyde catabolic process"/>
    <property type="evidence" value="ECO:0007669"/>
    <property type="project" value="TreeGrafter"/>
</dbReference>
<dbReference type="EnsemblPlants" id="AET1Gv20890000.1">
    <property type="protein sequence ID" value="AET1Gv20890000.1"/>
    <property type="gene ID" value="AET1Gv20890000"/>
</dbReference>
<dbReference type="GO" id="GO:0008270">
    <property type="term" value="F:zinc ion binding"/>
    <property type="evidence" value="ECO:0007669"/>
    <property type="project" value="TreeGrafter"/>
</dbReference>
<comment type="catalytic activity">
    <reaction evidence="3">
        <text>a primary alcohol + NAD(+) = an aldehyde + NADH + H(+)</text>
        <dbReference type="Rhea" id="RHEA:10736"/>
        <dbReference type="ChEBI" id="CHEBI:15378"/>
        <dbReference type="ChEBI" id="CHEBI:15734"/>
        <dbReference type="ChEBI" id="CHEBI:17478"/>
        <dbReference type="ChEBI" id="CHEBI:57540"/>
        <dbReference type="ChEBI" id="CHEBI:57945"/>
        <dbReference type="EC" id="1.1.1.1"/>
    </reaction>
</comment>
<dbReference type="GO" id="GO:0005829">
    <property type="term" value="C:cytosol"/>
    <property type="evidence" value="ECO:0007669"/>
    <property type="project" value="TreeGrafter"/>
</dbReference>
<organism evidence="5 6">
    <name type="scientific">Aegilops tauschii subsp. strangulata</name>
    <name type="common">Goatgrass</name>
    <dbReference type="NCBI Taxonomy" id="200361"/>
    <lineage>
        <taxon>Eukaryota</taxon>
        <taxon>Viridiplantae</taxon>
        <taxon>Streptophyta</taxon>
        <taxon>Embryophyta</taxon>
        <taxon>Tracheophyta</taxon>
        <taxon>Spermatophyta</taxon>
        <taxon>Magnoliopsida</taxon>
        <taxon>Liliopsida</taxon>
        <taxon>Poales</taxon>
        <taxon>Poaceae</taxon>
        <taxon>BOP clade</taxon>
        <taxon>Pooideae</taxon>
        <taxon>Triticodae</taxon>
        <taxon>Triticeae</taxon>
        <taxon>Triticinae</taxon>
        <taxon>Aegilops</taxon>
    </lineage>
</organism>
<keyword evidence="1" id="KW-0479">Metal-binding</keyword>
<reference evidence="6" key="1">
    <citation type="journal article" date="2014" name="Science">
        <title>Ancient hybridizations among the ancestral genomes of bread wheat.</title>
        <authorList>
            <consortium name="International Wheat Genome Sequencing Consortium,"/>
            <person name="Marcussen T."/>
            <person name="Sandve S.R."/>
            <person name="Heier L."/>
            <person name="Spannagl M."/>
            <person name="Pfeifer M."/>
            <person name="Jakobsen K.S."/>
            <person name="Wulff B.B."/>
            <person name="Steuernagel B."/>
            <person name="Mayer K.F."/>
            <person name="Olsen O.A."/>
        </authorList>
    </citation>
    <scope>NUCLEOTIDE SEQUENCE [LARGE SCALE GENOMIC DNA]</scope>
    <source>
        <strain evidence="6">cv. AL8/78</strain>
    </source>
</reference>
<keyword evidence="6" id="KW-1185">Reference proteome</keyword>
<evidence type="ECO:0000256" key="2">
    <source>
        <dbReference type="ARBA" id="ARBA00022833"/>
    </source>
</evidence>
<dbReference type="GO" id="GO:0051903">
    <property type="term" value="F:S-(hydroxymethyl)glutathione dehydrogenase [NAD(P)+] activity"/>
    <property type="evidence" value="ECO:0007669"/>
    <property type="project" value="TreeGrafter"/>
</dbReference>
<sequence length="313" mass="34298">GNYKPRTDLPEVVEMYMRKELELEKFITHSVPFSQINTAFDLMLKGEGLRVCSPFAQYNLLLLSFGGKEGTHLLRLQPIWDHCLCYSRILSPALLLTLHCSFSHFPETCHSIASVLSCSVGRKAMASPSMARVSSSSMKHLVANLTMCLAPVALMWSACTCATTSSPTCTGAANLRDWLAYTAPGKWEAMRAGKREATSMPCTTRPRWKPPVPRAKASSRCTGLRSPLTPAYAATSSSVNRRRRGRSASPTFSAAARVGVAAVDAARTRGAARARLTRRIPGSFSPRRRGCWGWSERGHGKEELWRGGPSSHP</sequence>
<evidence type="ECO:0000256" key="4">
    <source>
        <dbReference type="SAM" id="MobiDB-lite"/>
    </source>
</evidence>
<dbReference type="PANTHER" id="PTHR43880:SF59">
    <property type="entry name" value="ALCOHOL DEHYDROGENASE 2"/>
    <property type="match status" value="1"/>
</dbReference>
<proteinExistence type="predicted"/>
<evidence type="ECO:0000256" key="3">
    <source>
        <dbReference type="ARBA" id="ARBA00049243"/>
    </source>
</evidence>
<evidence type="ECO:0000256" key="1">
    <source>
        <dbReference type="ARBA" id="ARBA00022723"/>
    </source>
</evidence>
<dbReference type="AlphaFoldDB" id="A0A452ZRL3"/>
<keyword evidence="2" id="KW-0862">Zinc</keyword>
<dbReference type="InterPro" id="IPR011032">
    <property type="entry name" value="GroES-like_sf"/>
</dbReference>
<name>A0A452ZRL3_AEGTS</name>
<dbReference type="GO" id="GO:0004022">
    <property type="term" value="F:alcohol dehydrogenase (NAD+) activity"/>
    <property type="evidence" value="ECO:0007669"/>
    <property type="project" value="UniProtKB-EC"/>
</dbReference>
<reference evidence="5" key="4">
    <citation type="submission" date="2019-03" db="UniProtKB">
        <authorList>
            <consortium name="EnsemblPlants"/>
        </authorList>
    </citation>
    <scope>IDENTIFICATION</scope>
</reference>
<evidence type="ECO:0000313" key="5">
    <source>
        <dbReference type="EnsemblPlants" id="AET1Gv20890000.1"/>
    </source>
</evidence>
<reference evidence="6" key="2">
    <citation type="journal article" date="2017" name="Nat. Plants">
        <title>The Aegilops tauschii genome reveals multiple impacts of transposons.</title>
        <authorList>
            <person name="Zhao G."/>
            <person name="Zou C."/>
            <person name="Li K."/>
            <person name="Wang K."/>
            <person name="Li T."/>
            <person name="Gao L."/>
            <person name="Zhang X."/>
            <person name="Wang H."/>
            <person name="Yang Z."/>
            <person name="Liu X."/>
            <person name="Jiang W."/>
            <person name="Mao L."/>
            <person name="Kong X."/>
            <person name="Jiao Y."/>
            <person name="Jia J."/>
        </authorList>
    </citation>
    <scope>NUCLEOTIDE SEQUENCE [LARGE SCALE GENOMIC DNA]</scope>
    <source>
        <strain evidence="6">cv. AL8/78</strain>
    </source>
</reference>
<reference evidence="5" key="3">
    <citation type="journal article" date="2017" name="Nature">
        <title>Genome sequence of the progenitor of the wheat D genome Aegilops tauschii.</title>
        <authorList>
            <person name="Luo M.C."/>
            <person name="Gu Y.Q."/>
            <person name="Puiu D."/>
            <person name="Wang H."/>
            <person name="Twardziok S.O."/>
            <person name="Deal K.R."/>
            <person name="Huo N."/>
            <person name="Zhu T."/>
            <person name="Wang L."/>
            <person name="Wang Y."/>
            <person name="McGuire P.E."/>
            <person name="Liu S."/>
            <person name="Long H."/>
            <person name="Ramasamy R.K."/>
            <person name="Rodriguez J.C."/>
            <person name="Van S.L."/>
            <person name="Yuan L."/>
            <person name="Wang Z."/>
            <person name="Xia Z."/>
            <person name="Xiao L."/>
            <person name="Anderson O.D."/>
            <person name="Ouyang S."/>
            <person name="Liang Y."/>
            <person name="Zimin A.V."/>
            <person name="Pertea G."/>
            <person name="Qi P."/>
            <person name="Bennetzen J.L."/>
            <person name="Dai X."/>
            <person name="Dawson M.W."/>
            <person name="Muller H.G."/>
            <person name="Kugler K."/>
            <person name="Rivarola-Duarte L."/>
            <person name="Spannagl M."/>
            <person name="Mayer K.F.X."/>
            <person name="Lu F.H."/>
            <person name="Bevan M.W."/>
            <person name="Leroy P."/>
            <person name="Li P."/>
            <person name="You F.M."/>
            <person name="Sun Q."/>
            <person name="Liu Z."/>
            <person name="Lyons E."/>
            <person name="Wicker T."/>
            <person name="Salzberg S.L."/>
            <person name="Devos K.M."/>
            <person name="Dvorak J."/>
        </authorList>
    </citation>
    <scope>NUCLEOTIDE SEQUENCE [LARGE SCALE GENOMIC DNA]</scope>
    <source>
        <strain evidence="5">cv. AL8/78</strain>
    </source>
</reference>
<dbReference type="Gramene" id="AET1Gv20890000.1">
    <property type="protein sequence ID" value="AET1Gv20890000.1"/>
    <property type="gene ID" value="AET1Gv20890000"/>
</dbReference>
<protein>
    <submittedName>
        <fullName evidence="5">Uncharacterized protein</fullName>
    </submittedName>
</protein>
<dbReference type="PANTHER" id="PTHR43880">
    <property type="entry name" value="ALCOHOL DEHYDROGENASE"/>
    <property type="match status" value="1"/>
</dbReference>